<evidence type="ECO:0000313" key="2">
    <source>
        <dbReference type="Proteomes" id="UP000266340"/>
    </source>
</evidence>
<accession>A0A398CH16</accession>
<evidence type="ECO:0000313" key="1">
    <source>
        <dbReference type="EMBL" id="RIE01755.1"/>
    </source>
</evidence>
<dbReference type="RefSeq" id="WP_119149812.1">
    <property type="nucleotide sequence ID" value="NZ_JBHSOV010000032.1"/>
</dbReference>
<organism evidence="1 2">
    <name type="scientific">Cohnella faecalis</name>
    <dbReference type="NCBI Taxonomy" id="2315694"/>
    <lineage>
        <taxon>Bacteria</taxon>
        <taxon>Bacillati</taxon>
        <taxon>Bacillota</taxon>
        <taxon>Bacilli</taxon>
        <taxon>Bacillales</taxon>
        <taxon>Paenibacillaceae</taxon>
        <taxon>Cohnella</taxon>
    </lineage>
</organism>
<dbReference type="EMBL" id="QXJM01000039">
    <property type="protein sequence ID" value="RIE01755.1"/>
    <property type="molecule type" value="Genomic_DNA"/>
</dbReference>
<protein>
    <submittedName>
        <fullName evidence="1">Uncharacterized protein</fullName>
    </submittedName>
</protein>
<dbReference type="InterPro" id="IPR027417">
    <property type="entry name" value="P-loop_NTPase"/>
</dbReference>
<dbReference type="Proteomes" id="UP000266340">
    <property type="component" value="Unassembled WGS sequence"/>
</dbReference>
<proteinExistence type="predicted"/>
<gene>
    <name evidence="1" type="ORF">D3H35_13205</name>
</gene>
<comment type="caution">
    <text evidence="1">The sequence shown here is derived from an EMBL/GenBank/DDBJ whole genome shotgun (WGS) entry which is preliminary data.</text>
</comment>
<dbReference type="SUPFAM" id="SSF52540">
    <property type="entry name" value="P-loop containing nucleoside triphosphate hydrolases"/>
    <property type="match status" value="1"/>
</dbReference>
<reference evidence="1 2" key="1">
    <citation type="submission" date="2018-09" db="EMBL/GenBank/DDBJ databases">
        <title>Cohnella cavernae sp. nov., isolated from a karst cave.</title>
        <authorList>
            <person name="Zhu H."/>
        </authorList>
    </citation>
    <scope>NUCLEOTIDE SEQUENCE [LARGE SCALE GENOMIC DNA]</scope>
    <source>
        <strain evidence="1 2">K2E09-144</strain>
    </source>
</reference>
<sequence>MKKEELEPESIHLLREHGISWDGTKSVYMTALHKNFYLKEAELRSDAVLKEFCDLIVYLKTHPEYGVSTDWASSELNRYVYMNNKEAMKTGFPSTIEALSRFYDDSSIIRFYKDQGAKAPTIIDLIGTTGAGKTTFCQQFVDDSSKDLLKLTITDSAESTVMQTDILILQQTSKKMFLRARSKADIMKDIMTVALELDLTASGATIKELVKKNAEIIDKDMIDKVSHFFSTDALVGKFTAFADQVQTAFKADAVGETARLKWIKEHSADSGFVYILDDEVANRFPTSYFYGYLQEYDLETDADFNIVRTITNTEFKYRKEDLEDYPEMADAVSDRLLFDHAILVLPCSAEAQDKLEYDFQQGIVFRDSQGHKLDEQNGIASDFEVKNKIFLIPIDTGGYLIDDRYSNIFERILISEPKNNVFVLTKVDLNTTYKRYKDSHYLKNKDFNRVFSDKIARTHNKLISTFQNQQAAKDNGDGQSKFYKDETALFTNFMASFSNAYLSEIDGDTFAAEGHKIAYAGQALEELDRSKLDIEYLESWFDIVGGIIKENKLTYHDNIVRIANPAPSKRLDFVERCKGTVKILMDYYISTQKWQDEIDGQLAVFNVDFRTVYQKGDVWYRSNFINDGNTTASNSYFKDLTRQIVKDINSYVIKGTTTNYVKSKLQEPLTDYLTTLYSSKKGDSAVVLNSLSNKIIQNSLERAAKIAYKVFDRKTKDHYFMDNIRDIFKGSEEYFTKPKKITLREVERARRAYSTYTEHYAGIYGYLLARHTYNLETYFLAIFQTVIESELHELNEKVK</sequence>
<keyword evidence="2" id="KW-1185">Reference proteome</keyword>
<dbReference type="AlphaFoldDB" id="A0A398CH16"/>
<name>A0A398CH16_9BACL</name>
<dbReference type="OrthoDB" id="2987010at2"/>